<dbReference type="SUPFAM" id="SSF82199">
    <property type="entry name" value="SET domain"/>
    <property type="match status" value="1"/>
</dbReference>
<organism evidence="6 7">
    <name type="scientific">Coccomyxa viridis</name>
    <dbReference type="NCBI Taxonomy" id="1274662"/>
    <lineage>
        <taxon>Eukaryota</taxon>
        <taxon>Viridiplantae</taxon>
        <taxon>Chlorophyta</taxon>
        <taxon>core chlorophytes</taxon>
        <taxon>Trebouxiophyceae</taxon>
        <taxon>Trebouxiophyceae incertae sedis</taxon>
        <taxon>Coccomyxaceae</taxon>
        <taxon>Coccomyxa</taxon>
    </lineage>
</organism>
<dbReference type="PANTHER" id="PTHR13271">
    <property type="entry name" value="UNCHARACTERIZED PUTATIVE METHYLTRANSFERASE"/>
    <property type="match status" value="1"/>
</dbReference>
<dbReference type="Gene3D" id="3.90.1410.10">
    <property type="entry name" value="set domain protein methyltransferase, domain 1"/>
    <property type="match status" value="1"/>
</dbReference>
<dbReference type="Proteomes" id="UP001497392">
    <property type="component" value="Unassembled WGS sequence"/>
</dbReference>
<feature type="region of interest" description="Disordered" evidence="4">
    <location>
        <begin position="464"/>
        <end position="483"/>
    </location>
</feature>
<evidence type="ECO:0000256" key="4">
    <source>
        <dbReference type="SAM" id="MobiDB-lite"/>
    </source>
</evidence>
<evidence type="ECO:0000256" key="3">
    <source>
        <dbReference type="ARBA" id="ARBA00022691"/>
    </source>
</evidence>
<evidence type="ECO:0000313" key="6">
    <source>
        <dbReference type="EMBL" id="CAL5228874.1"/>
    </source>
</evidence>
<gene>
    <name evidence="6" type="primary">g12088</name>
    <name evidence="6" type="ORF">VP750_LOCUS10780</name>
</gene>
<feature type="domain" description="Rubisco LSMT substrate-binding" evidence="5">
    <location>
        <begin position="334"/>
        <end position="453"/>
    </location>
</feature>
<evidence type="ECO:0000256" key="2">
    <source>
        <dbReference type="ARBA" id="ARBA00022679"/>
    </source>
</evidence>
<keyword evidence="1" id="KW-0489">Methyltransferase</keyword>
<dbReference type="EMBL" id="CAXHTA020000019">
    <property type="protein sequence ID" value="CAL5228874.1"/>
    <property type="molecule type" value="Genomic_DNA"/>
</dbReference>
<dbReference type="InterPro" id="IPR015353">
    <property type="entry name" value="Rubisco_LSMT_subst-bd"/>
</dbReference>
<protein>
    <submittedName>
        <fullName evidence="6">G12088 protein</fullName>
    </submittedName>
</protein>
<dbReference type="Pfam" id="PF09273">
    <property type="entry name" value="Rubis-subs-bind"/>
    <property type="match status" value="1"/>
</dbReference>
<dbReference type="CDD" id="cd10527">
    <property type="entry name" value="SET_LSMT"/>
    <property type="match status" value="1"/>
</dbReference>
<dbReference type="PANTHER" id="PTHR13271:SF9">
    <property type="entry name" value="RUBISCO METHYLTRANSFERASE FAMILY PROTEIN"/>
    <property type="match status" value="1"/>
</dbReference>
<keyword evidence="2" id="KW-0808">Transferase</keyword>
<sequence length="483" mass="54113">MPILLLRGKAPCAAFLSSPSQHRRRAYWISARQNAGRVHATLVESANDTSRSAQLIQWLYNHGAPQQAVEIQEVVQEGNSLDITTAARDLKQGDLALRIPEHLIITLDRVFEDEALAELLTTNKLSELACLTLYLMYEKKNGKQSVWYEFIKELDRVQGRGLQGAKSPLLWEDEQVQEYLAGSPLIGEIKERLKGIEREYDELDTVWYLAGSLFKSYPFDSPTEAFSMNLFRQAFAAVQASVVHLQGVPLSKRFALVPLGPPILSYSSTSKAMLQYCRETREVQLVADRSYKRGEPIKAWCGPQPNRRLLLNYGIVTDDNPYDRLALTVTLPHADSLFQAKRAVLQQHKLATQQTFQLQRGKGLPEMLLPYLRLAHCTDSESLKQASLDTCCSAPISAENELTVLHQLASHLQSCLSRYRTTAEEDEATIASTSAGPRQKVAARLLRIEKEILNGAMREVQSLLDDSDPVEETGPSVIPVRLS</sequence>
<evidence type="ECO:0000256" key="1">
    <source>
        <dbReference type="ARBA" id="ARBA00022603"/>
    </source>
</evidence>
<dbReference type="InterPro" id="IPR036464">
    <property type="entry name" value="Rubisco_LSMT_subst-bd_sf"/>
</dbReference>
<keyword evidence="3" id="KW-0949">S-adenosyl-L-methionine</keyword>
<proteinExistence type="predicted"/>
<reference evidence="6 7" key="1">
    <citation type="submission" date="2024-06" db="EMBL/GenBank/DDBJ databases">
        <authorList>
            <person name="Kraege A."/>
            <person name="Thomma B."/>
        </authorList>
    </citation>
    <scope>NUCLEOTIDE SEQUENCE [LARGE SCALE GENOMIC DNA]</scope>
</reference>
<dbReference type="Gene3D" id="3.90.1420.10">
    <property type="entry name" value="Rubisco LSMT, substrate-binding domain"/>
    <property type="match status" value="1"/>
</dbReference>
<accession>A0ABP1G9J0</accession>
<dbReference type="SUPFAM" id="SSF81822">
    <property type="entry name" value="RuBisCo LSMT C-terminal, substrate-binding domain"/>
    <property type="match status" value="1"/>
</dbReference>
<evidence type="ECO:0000259" key="5">
    <source>
        <dbReference type="Pfam" id="PF09273"/>
    </source>
</evidence>
<dbReference type="InterPro" id="IPR046341">
    <property type="entry name" value="SET_dom_sf"/>
</dbReference>
<name>A0ABP1G9J0_9CHLO</name>
<dbReference type="InterPro" id="IPR050600">
    <property type="entry name" value="SETD3_SETD6_MTase"/>
</dbReference>
<keyword evidence="7" id="KW-1185">Reference proteome</keyword>
<comment type="caution">
    <text evidence="6">The sequence shown here is derived from an EMBL/GenBank/DDBJ whole genome shotgun (WGS) entry which is preliminary data.</text>
</comment>
<evidence type="ECO:0000313" key="7">
    <source>
        <dbReference type="Proteomes" id="UP001497392"/>
    </source>
</evidence>